<dbReference type="OrthoDB" id="417891at2759"/>
<dbReference type="InterPro" id="IPR036291">
    <property type="entry name" value="NAD(P)-bd_dom_sf"/>
</dbReference>
<dbReference type="InterPro" id="IPR020904">
    <property type="entry name" value="Sc_DH/Rdtase_CS"/>
</dbReference>
<dbReference type="SUPFAM" id="SSF51735">
    <property type="entry name" value="NAD(P)-binding Rossmann-fold domains"/>
    <property type="match status" value="1"/>
</dbReference>
<organism evidence="4 5">
    <name type="scientific">Stomoxys calcitrans</name>
    <name type="common">Stable fly</name>
    <name type="synonym">Conops calcitrans</name>
    <dbReference type="NCBI Taxonomy" id="35570"/>
    <lineage>
        <taxon>Eukaryota</taxon>
        <taxon>Metazoa</taxon>
        <taxon>Ecdysozoa</taxon>
        <taxon>Arthropoda</taxon>
        <taxon>Hexapoda</taxon>
        <taxon>Insecta</taxon>
        <taxon>Pterygota</taxon>
        <taxon>Neoptera</taxon>
        <taxon>Endopterygota</taxon>
        <taxon>Diptera</taxon>
        <taxon>Brachycera</taxon>
        <taxon>Muscomorpha</taxon>
        <taxon>Muscoidea</taxon>
        <taxon>Muscidae</taxon>
        <taxon>Stomoxys</taxon>
    </lineage>
</organism>
<dbReference type="PANTHER" id="PTHR44229">
    <property type="entry name" value="15-HYDROXYPROSTAGLANDIN DEHYDROGENASE [NAD(+)]"/>
    <property type="match status" value="1"/>
</dbReference>
<dbReference type="PRINTS" id="PR01169">
    <property type="entry name" value="CERATITISADH"/>
</dbReference>
<dbReference type="EnsemblMetazoa" id="SCAU011187-RA">
    <property type="protein sequence ID" value="SCAU011187-PA"/>
    <property type="gene ID" value="SCAU011187"/>
</dbReference>
<name>A0A1I8PUB1_STOCA</name>
<dbReference type="InterPro" id="IPR002426">
    <property type="entry name" value="ADH_Ceratitis-type"/>
</dbReference>
<keyword evidence="2" id="KW-0560">Oxidoreductase</keyword>
<dbReference type="CDD" id="cd05323">
    <property type="entry name" value="ADH_SDR_c_like"/>
    <property type="match status" value="1"/>
</dbReference>
<dbReference type="STRING" id="35570.A0A1I8PUB1"/>
<dbReference type="Proteomes" id="UP000095300">
    <property type="component" value="Unassembled WGS sequence"/>
</dbReference>
<gene>
    <name evidence="4" type="primary">106089887</name>
</gene>
<evidence type="ECO:0000256" key="1">
    <source>
        <dbReference type="ARBA" id="ARBA00006484"/>
    </source>
</evidence>
<keyword evidence="5" id="KW-1185">Reference proteome</keyword>
<evidence type="ECO:0000256" key="2">
    <source>
        <dbReference type="ARBA" id="ARBA00023002"/>
    </source>
</evidence>
<proteinExistence type="inferred from homology"/>
<dbReference type="AlphaFoldDB" id="A0A1I8PUB1"/>
<sequence length="295" mass="33084">MIELTQLPVYKRPQLRSIISRISKKIQISFQGFDFKMFEWSAKNVVYVGAFSGIGYQVCQMLMKKPIKFLVVCSRMENVEMLKKLQDLNRAVSVVFVQINITEHTSIDHAIKTIIGKTGYVDVLINGVGVLADKDVETTVSVNLTGMINTTLMMMPWMDKSQSGHGGMVVNIASVYGLEPGPAFSVYAAAKHGVIGFTRSMADDNIYQKTGVAFLCICPGMTSTELMMNKRDMNWVNWVPHSQPIWNSLKEVKMQTPQECAANVVQAMEKWKNGGIYICSKGGMKEVVWPVHWQI</sequence>
<dbReference type="GO" id="GO:0005737">
    <property type="term" value="C:cytoplasm"/>
    <property type="evidence" value="ECO:0007669"/>
    <property type="project" value="TreeGrafter"/>
</dbReference>
<dbReference type="PRINTS" id="PR00080">
    <property type="entry name" value="SDRFAMILY"/>
</dbReference>
<dbReference type="Gene3D" id="3.40.50.720">
    <property type="entry name" value="NAD(P)-binding Rossmann-like Domain"/>
    <property type="match status" value="1"/>
</dbReference>
<dbReference type="PRINTS" id="PR01167">
    <property type="entry name" value="INSADHFAMILY"/>
</dbReference>
<dbReference type="VEuPathDB" id="VectorBase:SCAU011187"/>
<dbReference type="PROSITE" id="PS00061">
    <property type="entry name" value="ADH_SHORT"/>
    <property type="match status" value="1"/>
</dbReference>
<protein>
    <recommendedName>
        <fullName evidence="6">Alcohol dehydrogenase</fullName>
    </recommendedName>
</protein>
<comment type="similarity">
    <text evidence="1 3">Belongs to the short-chain dehydrogenases/reductases (SDR) family.</text>
</comment>
<dbReference type="GO" id="GO:0004022">
    <property type="term" value="F:alcohol dehydrogenase (NAD+) activity"/>
    <property type="evidence" value="ECO:0007669"/>
    <property type="project" value="InterPro"/>
</dbReference>
<dbReference type="FunFam" id="3.40.50.720:FF:000149">
    <property type="entry name" value="15-hydroxyprostaglandin dehydrogenase [NAD(+)]"/>
    <property type="match status" value="1"/>
</dbReference>
<dbReference type="InterPro" id="IPR002347">
    <property type="entry name" value="SDR_fam"/>
</dbReference>
<accession>A0A1I8PUB1</accession>
<dbReference type="PANTHER" id="PTHR44229:SF8">
    <property type="entry name" value="ALCOHOL DEHYDROGENASE-RELATED"/>
    <property type="match status" value="1"/>
</dbReference>
<dbReference type="Pfam" id="PF00106">
    <property type="entry name" value="adh_short"/>
    <property type="match status" value="1"/>
</dbReference>
<evidence type="ECO:0008006" key="6">
    <source>
        <dbReference type="Google" id="ProtNLM"/>
    </source>
</evidence>
<dbReference type="KEGG" id="scac:106089887"/>
<reference evidence="4" key="1">
    <citation type="submission" date="2020-05" db="UniProtKB">
        <authorList>
            <consortium name="EnsemblMetazoa"/>
        </authorList>
    </citation>
    <scope>IDENTIFICATION</scope>
    <source>
        <strain evidence="4">USDA</strain>
    </source>
</reference>
<evidence type="ECO:0000256" key="3">
    <source>
        <dbReference type="RuleBase" id="RU000363"/>
    </source>
</evidence>
<evidence type="ECO:0000313" key="5">
    <source>
        <dbReference type="Proteomes" id="UP000095300"/>
    </source>
</evidence>
<evidence type="ECO:0000313" key="4">
    <source>
        <dbReference type="EnsemblMetazoa" id="SCAU011187-PA"/>
    </source>
</evidence>